<dbReference type="GO" id="GO:0008289">
    <property type="term" value="F:lipid binding"/>
    <property type="evidence" value="ECO:0007669"/>
    <property type="project" value="InterPro"/>
</dbReference>
<dbReference type="OrthoDB" id="161565at2759"/>
<dbReference type="PROSITE" id="PS50848">
    <property type="entry name" value="START"/>
    <property type="match status" value="1"/>
</dbReference>
<feature type="domain" description="START" evidence="2">
    <location>
        <begin position="616"/>
        <end position="778"/>
    </location>
</feature>
<dbReference type="PANTHER" id="PTHR19308:SF14">
    <property type="entry name" value="START DOMAIN-CONTAINING PROTEIN"/>
    <property type="match status" value="1"/>
</dbReference>
<feature type="region of interest" description="Disordered" evidence="1">
    <location>
        <begin position="1"/>
        <end position="28"/>
    </location>
</feature>
<feature type="region of interest" description="Disordered" evidence="1">
    <location>
        <begin position="318"/>
        <end position="373"/>
    </location>
</feature>
<dbReference type="PANTHER" id="PTHR19308">
    <property type="entry name" value="PHOSPHATIDYLCHOLINE TRANSFER PROTEIN"/>
    <property type="match status" value="1"/>
</dbReference>
<evidence type="ECO:0000313" key="3">
    <source>
        <dbReference type="EMBL" id="CAE8632417.1"/>
    </source>
</evidence>
<dbReference type="Pfam" id="PF01852">
    <property type="entry name" value="START"/>
    <property type="match status" value="1"/>
</dbReference>
<gene>
    <name evidence="3" type="ORF">PGLA1383_LOCUS48380</name>
</gene>
<feature type="non-terminal residue" evidence="3">
    <location>
        <position position="1"/>
    </location>
</feature>
<dbReference type="GO" id="GO:0005737">
    <property type="term" value="C:cytoplasm"/>
    <property type="evidence" value="ECO:0007669"/>
    <property type="project" value="UniProtKB-ARBA"/>
</dbReference>
<dbReference type="Proteomes" id="UP000654075">
    <property type="component" value="Unassembled WGS sequence"/>
</dbReference>
<feature type="region of interest" description="Disordered" evidence="1">
    <location>
        <begin position="251"/>
        <end position="270"/>
    </location>
</feature>
<dbReference type="InterPro" id="IPR002913">
    <property type="entry name" value="START_lipid-bd_dom"/>
</dbReference>
<feature type="compositionally biased region" description="Low complexity" evidence="1">
    <location>
        <begin position="252"/>
        <end position="263"/>
    </location>
</feature>
<protein>
    <recommendedName>
        <fullName evidence="2">START domain-containing protein</fullName>
    </recommendedName>
</protein>
<organism evidence="3 4">
    <name type="scientific">Polarella glacialis</name>
    <name type="common">Dinoflagellate</name>
    <dbReference type="NCBI Taxonomy" id="89957"/>
    <lineage>
        <taxon>Eukaryota</taxon>
        <taxon>Sar</taxon>
        <taxon>Alveolata</taxon>
        <taxon>Dinophyceae</taxon>
        <taxon>Suessiales</taxon>
        <taxon>Suessiaceae</taxon>
        <taxon>Polarella</taxon>
    </lineage>
</organism>
<feature type="compositionally biased region" description="Polar residues" evidence="1">
    <location>
        <begin position="352"/>
        <end position="364"/>
    </location>
</feature>
<dbReference type="InterPro" id="IPR051213">
    <property type="entry name" value="START_lipid_transfer"/>
</dbReference>
<evidence type="ECO:0000256" key="1">
    <source>
        <dbReference type="SAM" id="MobiDB-lite"/>
    </source>
</evidence>
<dbReference type="AlphaFoldDB" id="A0A813H3X0"/>
<dbReference type="SUPFAM" id="SSF55961">
    <property type="entry name" value="Bet v1-like"/>
    <property type="match status" value="1"/>
</dbReference>
<accession>A0A813H3X0</accession>
<reference evidence="3" key="1">
    <citation type="submission" date="2021-02" db="EMBL/GenBank/DDBJ databases">
        <authorList>
            <person name="Dougan E. K."/>
            <person name="Rhodes N."/>
            <person name="Thang M."/>
            <person name="Chan C."/>
        </authorList>
    </citation>
    <scope>NUCLEOTIDE SEQUENCE</scope>
</reference>
<feature type="compositionally biased region" description="Low complexity" evidence="1">
    <location>
        <begin position="321"/>
        <end position="351"/>
    </location>
</feature>
<evidence type="ECO:0000313" key="4">
    <source>
        <dbReference type="Proteomes" id="UP000654075"/>
    </source>
</evidence>
<comment type="caution">
    <text evidence="3">The sequence shown here is derived from an EMBL/GenBank/DDBJ whole genome shotgun (WGS) entry which is preliminary data.</text>
</comment>
<keyword evidence="4" id="KW-1185">Reference proteome</keyword>
<proteinExistence type="predicted"/>
<feature type="compositionally biased region" description="Basic and acidic residues" evidence="1">
    <location>
        <begin position="19"/>
        <end position="28"/>
    </location>
</feature>
<dbReference type="InterPro" id="IPR023393">
    <property type="entry name" value="START-like_dom_sf"/>
</dbReference>
<dbReference type="CDD" id="cd00177">
    <property type="entry name" value="START"/>
    <property type="match status" value="1"/>
</dbReference>
<name>A0A813H3X0_POLGL</name>
<dbReference type="EMBL" id="CAJNNV010030400">
    <property type="protein sequence ID" value="CAE8632417.1"/>
    <property type="molecule type" value="Genomic_DNA"/>
</dbReference>
<evidence type="ECO:0000259" key="2">
    <source>
        <dbReference type="PROSITE" id="PS50848"/>
    </source>
</evidence>
<sequence length="803" mass="87083">VSTPEEIAMPLQRSPSAAPKEEEDKDKEASVSELLGCVVRSPYGWGVVVEDDADSPHLRLALDWRLRDGSRAQASILRRDILERAACAVGQCVGTAFGSGVLLDFRRQDRCHVVRLWAPRGSRAATLYCRAGSLTTTTLRAAVGFEAKVAGLGRGIVRDVRAAGESAERCYHVDLGWGKAYCPESSGAVSSPAAAALPAAECVQLLARRELARTASALEGLDRGLQAASDADGQAAERLLESLFAAVGGSSGSSSSSSSSSSSDAAGNQRGLESLLSEGVRRLQSLSANHLDHRQKQLQQELGLPSPAAIAPATLHHYDANNNHHNSSNNNGNNSNSSNSNSSNVHTASNNQRNASGSYFSNVHSSNDDNNNNMQQRLLQQPLHPKSVEVDLCESDSASLPGSDSENLEEETLLWLLQRSGFAGDEDTATLRQAMAADEPLQRVLSELRLRRSDLRLLRHKLRETRTGRLLTRGRQRLLGGAEELRLAGTPSVSRLASRSERLLQRLIDEESARVKATELLAGAWQAASERPELILRSLAAAKLLALRERSGVQQLFASLSPSKATLARGGTSEALAAGVERQAAETLEAGLKLDEYVVSHEPDFQALLSLEPMAGWTFKTEVDGTKIYVKSDTSGKCQFKATGTLHTRNGLPEIIEGLTDMEQRKQWDELLIKCETLEAYTPFYRISYTQVRSPSLIISHRELLMCGRMRFEADGGASICLRSITDPDYSGEPGFVRATMEIGGYIIRPVAGKPNSFTMMWAGCADPSGWIPSWIANNIAWKQGLTLSRFAKFMAMKFEASS</sequence>
<dbReference type="Gene3D" id="3.30.530.20">
    <property type="match status" value="1"/>
</dbReference>